<protein>
    <recommendedName>
        <fullName evidence="4">DUF1440 domain-containing protein</fullName>
    </recommendedName>
</protein>
<comment type="caution">
    <text evidence="2">The sequence shown here is derived from an EMBL/GenBank/DDBJ whole genome shotgun (WGS) entry which is preliminary data.</text>
</comment>
<gene>
    <name evidence="2" type="ORF">BJ970_001048</name>
</gene>
<evidence type="ECO:0008006" key="4">
    <source>
        <dbReference type="Google" id="ProtNLM"/>
    </source>
</evidence>
<dbReference type="Proteomes" id="UP000584374">
    <property type="component" value="Unassembled WGS sequence"/>
</dbReference>
<evidence type="ECO:0000313" key="2">
    <source>
        <dbReference type="EMBL" id="MBB5153514.1"/>
    </source>
</evidence>
<keyword evidence="1" id="KW-1133">Transmembrane helix</keyword>
<dbReference type="RefSeq" id="WP_184724368.1">
    <property type="nucleotide sequence ID" value="NZ_JACHIW010000001.1"/>
</dbReference>
<accession>A0A840PZQ9</accession>
<dbReference type="AlphaFoldDB" id="A0A840PZQ9"/>
<organism evidence="2 3">
    <name type="scientific">Saccharopolyspora phatthalungensis</name>
    <dbReference type="NCBI Taxonomy" id="664693"/>
    <lineage>
        <taxon>Bacteria</taxon>
        <taxon>Bacillati</taxon>
        <taxon>Actinomycetota</taxon>
        <taxon>Actinomycetes</taxon>
        <taxon>Pseudonocardiales</taxon>
        <taxon>Pseudonocardiaceae</taxon>
        <taxon>Saccharopolyspora</taxon>
    </lineage>
</organism>
<proteinExistence type="predicted"/>
<name>A0A840PZQ9_9PSEU</name>
<reference evidence="2 3" key="1">
    <citation type="submission" date="2020-08" db="EMBL/GenBank/DDBJ databases">
        <title>Sequencing the genomes of 1000 actinobacteria strains.</title>
        <authorList>
            <person name="Klenk H.-P."/>
        </authorList>
    </citation>
    <scope>NUCLEOTIDE SEQUENCE [LARGE SCALE GENOMIC DNA]</scope>
    <source>
        <strain evidence="2 3">DSM 45584</strain>
    </source>
</reference>
<keyword evidence="1" id="KW-0472">Membrane</keyword>
<keyword evidence="1" id="KW-0812">Transmembrane</keyword>
<sequence>MTIWGALAGGFIGTLVLTTALRAANELKLTRIDLPFLLGTCVTANRSRAKALGYLAHFVIGELFALGYYGLFVALGTSSWWLGAIFGLVHGMFAATALVNILLPAVHPRMGTSVTSAPHTALLEPPGFLMLNYGVVTPIVGLLGHIVYGALVGGFISYTT</sequence>
<feature type="transmembrane region" description="Helical" evidence="1">
    <location>
        <begin position="54"/>
        <end position="73"/>
    </location>
</feature>
<feature type="transmembrane region" description="Helical" evidence="1">
    <location>
        <begin position="80"/>
        <end position="103"/>
    </location>
</feature>
<feature type="transmembrane region" description="Helical" evidence="1">
    <location>
        <begin position="135"/>
        <end position="158"/>
    </location>
</feature>
<dbReference type="EMBL" id="JACHIW010000001">
    <property type="protein sequence ID" value="MBB5153514.1"/>
    <property type="molecule type" value="Genomic_DNA"/>
</dbReference>
<keyword evidence="3" id="KW-1185">Reference proteome</keyword>
<evidence type="ECO:0000313" key="3">
    <source>
        <dbReference type="Proteomes" id="UP000584374"/>
    </source>
</evidence>
<evidence type="ECO:0000256" key="1">
    <source>
        <dbReference type="SAM" id="Phobius"/>
    </source>
</evidence>